<keyword evidence="1" id="KW-0175">Coiled coil</keyword>
<evidence type="ECO:0000313" key="2">
    <source>
        <dbReference type="EMBL" id="DAE21056.1"/>
    </source>
</evidence>
<dbReference type="EMBL" id="BK015706">
    <property type="protein sequence ID" value="DAE21056.1"/>
    <property type="molecule type" value="Genomic_DNA"/>
</dbReference>
<sequence>MEKQQTQKTAEERCEELRQENIRRLQREIELLEDRIQRRQQFAPFSICSMQPIPITLDERSLAALCCTNIFSYPPPETPLDKMLETMEWEN</sequence>
<organism evidence="2">
    <name type="scientific">Siphoviridae sp. ct8LX107</name>
    <dbReference type="NCBI Taxonomy" id="2826169"/>
    <lineage>
        <taxon>Viruses</taxon>
        <taxon>Duplodnaviria</taxon>
        <taxon>Heunggongvirae</taxon>
        <taxon>Uroviricota</taxon>
        <taxon>Caudoviricetes</taxon>
    </lineage>
</organism>
<reference evidence="2" key="1">
    <citation type="journal article" date="2021" name="Proc. Natl. Acad. Sci. U.S.A.">
        <title>A Catalog of Tens of Thousands of Viruses from Human Metagenomes Reveals Hidden Associations with Chronic Diseases.</title>
        <authorList>
            <person name="Tisza M.J."/>
            <person name="Buck C.B."/>
        </authorList>
    </citation>
    <scope>NUCLEOTIDE SEQUENCE</scope>
    <source>
        <strain evidence="2">Ct8LX107</strain>
    </source>
</reference>
<accession>A0A8S5QPQ3</accession>
<feature type="coiled-coil region" evidence="1">
    <location>
        <begin position="15"/>
        <end position="42"/>
    </location>
</feature>
<protein>
    <submittedName>
        <fullName evidence="2">Uncharacterized protein</fullName>
    </submittedName>
</protein>
<evidence type="ECO:0000256" key="1">
    <source>
        <dbReference type="SAM" id="Coils"/>
    </source>
</evidence>
<name>A0A8S5QPQ3_9CAUD</name>
<proteinExistence type="predicted"/>